<evidence type="ECO:0000313" key="5">
    <source>
        <dbReference type="EMBL" id="MBB4837310.1"/>
    </source>
</evidence>
<gene>
    <name evidence="5" type="ORF">HNP52_000361</name>
</gene>
<organism evidence="5 6">
    <name type="scientific">Sphingomonas kyeonggiensis</name>
    <dbReference type="NCBI Taxonomy" id="1268553"/>
    <lineage>
        <taxon>Bacteria</taxon>
        <taxon>Pseudomonadati</taxon>
        <taxon>Pseudomonadota</taxon>
        <taxon>Alphaproteobacteria</taxon>
        <taxon>Sphingomonadales</taxon>
        <taxon>Sphingomonadaceae</taxon>
        <taxon>Sphingomonas</taxon>
    </lineage>
</organism>
<evidence type="ECO:0000313" key="6">
    <source>
        <dbReference type="Proteomes" id="UP000575241"/>
    </source>
</evidence>
<dbReference type="Proteomes" id="UP000575241">
    <property type="component" value="Unassembled WGS sequence"/>
</dbReference>
<protein>
    <recommendedName>
        <fullName evidence="4">HIRAN domain-containing protein</fullName>
    </recommendedName>
</protein>
<dbReference type="EMBL" id="JACHLN010000001">
    <property type="protein sequence ID" value="MBB4837310.1"/>
    <property type="molecule type" value="Genomic_DNA"/>
</dbReference>
<dbReference type="Pfam" id="PF08797">
    <property type="entry name" value="HIRAN"/>
    <property type="match status" value="1"/>
</dbReference>
<feature type="region of interest" description="Disordered" evidence="3">
    <location>
        <begin position="106"/>
        <end position="132"/>
    </location>
</feature>
<name>A0A7W7JYX3_9SPHN</name>
<dbReference type="GO" id="GO:0003676">
    <property type="term" value="F:nucleic acid binding"/>
    <property type="evidence" value="ECO:0007669"/>
    <property type="project" value="InterPro"/>
</dbReference>
<dbReference type="AlphaFoldDB" id="A0A7W7JYX3"/>
<evidence type="ECO:0000256" key="1">
    <source>
        <dbReference type="ARBA" id="ARBA00022723"/>
    </source>
</evidence>
<evidence type="ECO:0000256" key="2">
    <source>
        <dbReference type="ARBA" id="ARBA00022801"/>
    </source>
</evidence>
<sequence length="132" mass="14213">MNTERELSLAVVGIGYANADGSNRRFECQLCVPGEPVELRPEPKNKHDEYAVAVFSSRGVQLGYLTAERAPWIGGKLRSGEPAEAVFQELMPTAAAIRVRFGGGAPTLPQRASAGDPEPDFYPDEPAPDWGA</sequence>
<keyword evidence="1" id="KW-0479">Metal-binding</keyword>
<comment type="caution">
    <text evidence="5">The sequence shown here is derived from an EMBL/GenBank/DDBJ whole genome shotgun (WGS) entry which is preliminary data.</text>
</comment>
<keyword evidence="6" id="KW-1185">Reference proteome</keyword>
<dbReference type="RefSeq" id="WP_184161657.1">
    <property type="nucleotide sequence ID" value="NZ_JACHLN010000001.1"/>
</dbReference>
<evidence type="ECO:0000256" key="3">
    <source>
        <dbReference type="SAM" id="MobiDB-lite"/>
    </source>
</evidence>
<reference evidence="5 6" key="1">
    <citation type="submission" date="2020-08" db="EMBL/GenBank/DDBJ databases">
        <title>Functional genomics of gut bacteria from endangered species of beetles.</title>
        <authorList>
            <person name="Carlos-Shanley C."/>
        </authorList>
    </citation>
    <scope>NUCLEOTIDE SEQUENCE [LARGE SCALE GENOMIC DNA]</scope>
    <source>
        <strain evidence="5 6">S00224</strain>
    </source>
</reference>
<dbReference type="GO" id="GO:0008270">
    <property type="term" value="F:zinc ion binding"/>
    <property type="evidence" value="ECO:0007669"/>
    <property type="project" value="InterPro"/>
</dbReference>
<dbReference type="GO" id="GO:0016818">
    <property type="term" value="F:hydrolase activity, acting on acid anhydrides, in phosphorus-containing anhydrides"/>
    <property type="evidence" value="ECO:0007669"/>
    <property type="project" value="InterPro"/>
</dbReference>
<evidence type="ECO:0000259" key="4">
    <source>
        <dbReference type="Pfam" id="PF08797"/>
    </source>
</evidence>
<dbReference type="Gene3D" id="3.30.70.2330">
    <property type="match status" value="1"/>
</dbReference>
<accession>A0A7W7JYX3</accession>
<feature type="domain" description="HIRAN" evidence="4">
    <location>
        <begin position="8"/>
        <end position="75"/>
    </location>
</feature>
<keyword evidence="2" id="KW-0378">Hydrolase</keyword>
<dbReference type="InterPro" id="IPR014905">
    <property type="entry name" value="HIRAN"/>
</dbReference>
<proteinExistence type="predicted"/>
<feature type="compositionally biased region" description="Acidic residues" evidence="3">
    <location>
        <begin position="117"/>
        <end position="132"/>
    </location>
</feature>